<dbReference type="EMBL" id="SLWR01000010">
    <property type="protein sequence ID" value="TCO44531.1"/>
    <property type="molecule type" value="Genomic_DNA"/>
</dbReference>
<accession>A0A4R2IHU8</accession>
<name>A0A4R2IHU8_9ACTN</name>
<organism evidence="2 3">
    <name type="scientific">Kribbella antiqua</name>
    <dbReference type="NCBI Taxonomy" id="2512217"/>
    <lineage>
        <taxon>Bacteria</taxon>
        <taxon>Bacillati</taxon>
        <taxon>Actinomycetota</taxon>
        <taxon>Actinomycetes</taxon>
        <taxon>Propionibacteriales</taxon>
        <taxon>Kribbellaceae</taxon>
        <taxon>Kribbella</taxon>
    </lineage>
</organism>
<evidence type="ECO:0000313" key="2">
    <source>
        <dbReference type="EMBL" id="TCO44531.1"/>
    </source>
</evidence>
<evidence type="ECO:0000313" key="3">
    <source>
        <dbReference type="Proteomes" id="UP000295573"/>
    </source>
</evidence>
<comment type="caution">
    <text evidence="2">The sequence shown here is derived from an EMBL/GenBank/DDBJ whole genome shotgun (WGS) entry which is preliminary data.</text>
</comment>
<feature type="chain" id="PRO_5020630674" evidence="1">
    <location>
        <begin position="29"/>
        <end position="149"/>
    </location>
</feature>
<proteinExistence type="predicted"/>
<keyword evidence="3" id="KW-1185">Reference proteome</keyword>
<evidence type="ECO:0000256" key="1">
    <source>
        <dbReference type="SAM" id="SignalP"/>
    </source>
</evidence>
<sequence>MKRKLIAAAMALATAAGISIVSTPTANAYAYWRNGYFYADTSYSRNVPGVYVKIIGRRDVANQLYHVRVWLYDTKTDGNKAAARIRGWDKQTNKFIEESSLMRTTGAKGSAYGEFTLGTGTADTLILQDCIYGKTCGSNSVAIFRRYAS</sequence>
<reference evidence="2 3" key="1">
    <citation type="journal article" date="2015" name="Stand. Genomic Sci.">
        <title>Genomic Encyclopedia of Bacterial and Archaeal Type Strains, Phase III: the genomes of soil and plant-associated and newly described type strains.</title>
        <authorList>
            <person name="Whitman W.B."/>
            <person name="Woyke T."/>
            <person name="Klenk H.P."/>
            <person name="Zhou Y."/>
            <person name="Lilburn T.G."/>
            <person name="Beck B.J."/>
            <person name="De Vos P."/>
            <person name="Vandamme P."/>
            <person name="Eisen J.A."/>
            <person name="Garrity G."/>
            <person name="Hugenholtz P."/>
            <person name="Kyrpides N.C."/>
        </authorList>
    </citation>
    <scope>NUCLEOTIDE SEQUENCE [LARGE SCALE GENOMIC DNA]</scope>
    <source>
        <strain evidence="2 3">VKM Ac-2541</strain>
    </source>
</reference>
<gene>
    <name evidence="2" type="ORF">EV646_110245</name>
</gene>
<dbReference type="AlphaFoldDB" id="A0A4R2IHU8"/>
<feature type="signal peptide" evidence="1">
    <location>
        <begin position="1"/>
        <end position="28"/>
    </location>
</feature>
<protein>
    <submittedName>
        <fullName evidence="2">Uncharacterized protein</fullName>
    </submittedName>
</protein>
<dbReference type="Proteomes" id="UP000295573">
    <property type="component" value="Unassembled WGS sequence"/>
</dbReference>
<keyword evidence="1" id="KW-0732">Signal</keyword>
<dbReference type="RefSeq" id="WP_132153601.1">
    <property type="nucleotide sequence ID" value="NZ_SLWR01000010.1"/>
</dbReference>